<evidence type="ECO:0000313" key="2">
    <source>
        <dbReference type="Proteomes" id="UP001320119"/>
    </source>
</evidence>
<reference evidence="1 2" key="1">
    <citation type="journal article" date="2022" name="IScience">
        <title>An ultrasensitive nanofiber-based assay for enzymatic hydrolysis and deep-sea microbial degradation of cellulose.</title>
        <authorList>
            <person name="Tsudome M."/>
            <person name="Tachioka M."/>
            <person name="Miyazaki M."/>
            <person name="Uchimura K."/>
            <person name="Tsuda M."/>
            <person name="Takaki Y."/>
            <person name="Deguchi S."/>
        </authorList>
    </citation>
    <scope>NUCLEOTIDE SEQUENCE [LARGE SCALE GENOMIC DNA]</scope>
    <source>
        <strain evidence="1 2">GE09</strain>
    </source>
</reference>
<organism evidence="1 2">
    <name type="scientific">Marinagarivorans cellulosilyticus</name>
    <dbReference type="NCBI Taxonomy" id="2721545"/>
    <lineage>
        <taxon>Bacteria</taxon>
        <taxon>Pseudomonadati</taxon>
        <taxon>Pseudomonadota</taxon>
        <taxon>Gammaproteobacteria</taxon>
        <taxon>Cellvibrionales</taxon>
        <taxon>Cellvibrionaceae</taxon>
        <taxon>Marinagarivorans</taxon>
    </lineage>
</organism>
<protein>
    <submittedName>
        <fullName evidence="1">OmpA-OmpF porin, OOP family</fullName>
    </submittedName>
</protein>
<name>A0AAN1WE96_9GAMM</name>
<gene>
    <name evidence="1" type="ORF">MARGE09_P0182</name>
</gene>
<evidence type="ECO:0000313" key="1">
    <source>
        <dbReference type="EMBL" id="BCD95983.1"/>
    </source>
</evidence>
<proteinExistence type="predicted"/>
<dbReference type="RefSeq" id="WP_236985495.1">
    <property type="nucleotide sequence ID" value="NZ_AP023086.1"/>
</dbReference>
<keyword evidence="2" id="KW-1185">Reference proteome</keyword>
<dbReference type="AlphaFoldDB" id="A0AAN1WE96"/>
<sequence length="81" mass="9246">MNYVSINGERYEKRLLDLATTYTTGRGEGELSKKEVLSLITCAKDGMSVTEPELKTLYFIRQNFNFSRAAIELFDAQMLTL</sequence>
<dbReference type="KEGG" id="marq:MARGE09_P0182"/>
<accession>A0AAN1WE96</accession>
<dbReference type="EMBL" id="AP023086">
    <property type="protein sequence ID" value="BCD95983.1"/>
    <property type="molecule type" value="Genomic_DNA"/>
</dbReference>
<dbReference type="Proteomes" id="UP001320119">
    <property type="component" value="Chromosome"/>
</dbReference>